<accession>A0A4P6XHV3</accession>
<dbReference type="FunFam" id="3.20.20.80:FF:000100">
    <property type="entry name" value="Glycoside hydrolase superfamily"/>
    <property type="match status" value="1"/>
</dbReference>
<comment type="similarity">
    <text evidence="1">Belongs to the glycosyl hydrolase 5 (cellulase A) family.</text>
</comment>
<dbReference type="InterPro" id="IPR017853">
    <property type="entry name" value="GH"/>
</dbReference>
<sequence length="502" mass="56462">MGKLSKLIDKLDIKSGSGLPAADPAVLDKISQKQLYQTRYNYGVNFGGVFVREKWIYHSTFPDGTETELDAVAKSALENRDEARKTLEHHWTSYALDEDWDWLRDNGVNSVRVPLGYWNIDGGKYTSGTSFSDYKDIYANSWNIFKTHYIEPAAKRGISILVDIHGLPGGANKDAHSGEKGGKAGFWDSSSSQKLMIKALEFIAKDLKGHDNISGIQIVNEAEFSDLGRHQKSYYSSAIEAIRLVDKSVPVVISDGWWPNQWVEWVQKEQGDGNAGIVVDTHCYRCFSDEDKKKTADQIIHDLHGDLLTNLTDNGNGVDLMVGEWSSVLDGKTWENCGVDPNDGGHQKRQELAAKFCGEQAKLFERRAGAGSYFWTYKFESGNGGEWDFRQQSGRSISAPKISVPDESALNDARDREYNAHASYWDNENPKEKYEHERYKDGFTTAWLDGVAFAKAGSLIGRRQAVKSARLDQHVKSKGKLPFVWEWEQGYDKGVEEFLKAI</sequence>
<evidence type="ECO:0000313" key="4">
    <source>
        <dbReference type="EMBL" id="QBM85626.1"/>
    </source>
</evidence>
<dbReference type="PANTHER" id="PTHR31297">
    <property type="entry name" value="GLUCAN ENDO-1,6-BETA-GLUCOSIDASE B"/>
    <property type="match status" value="1"/>
</dbReference>
<dbReference type="Proteomes" id="UP000292447">
    <property type="component" value="Chromosome I"/>
</dbReference>
<dbReference type="STRING" id="2163413.A0A4P6XHV3"/>
<keyword evidence="3" id="KW-0326">Glycosidase</keyword>
<evidence type="ECO:0000256" key="3">
    <source>
        <dbReference type="ARBA" id="ARBA00023295"/>
    </source>
</evidence>
<dbReference type="GO" id="GO:0009251">
    <property type="term" value="P:glucan catabolic process"/>
    <property type="evidence" value="ECO:0007669"/>
    <property type="project" value="TreeGrafter"/>
</dbReference>
<dbReference type="GO" id="GO:0009986">
    <property type="term" value="C:cell surface"/>
    <property type="evidence" value="ECO:0007669"/>
    <property type="project" value="TreeGrafter"/>
</dbReference>
<gene>
    <name evidence="4" type="primary">MPUL0A02490</name>
    <name evidence="4" type="ORF">METSCH_A02490</name>
</gene>
<evidence type="ECO:0000313" key="5">
    <source>
        <dbReference type="Proteomes" id="UP000292447"/>
    </source>
</evidence>
<protein>
    <submittedName>
        <fullName evidence="4">Cellulase glycosyl hydrolase family 5</fullName>
    </submittedName>
</protein>
<dbReference type="PANTHER" id="PTHR31297:SF43">
    <property type="entry name" value="GLUCAN 1,3-BETA-GLUCOSIDASE 3"/>
    <property type="match status" value="1"/>
</dbReference>
<dbReference type="GO" id="GO:0005576">
    <property type="term" value="C:extracellular region"/>
    <property type="evidence" value="ECO:0007669"/>
    <property type="project" value="TreeGrafter"/>
</dbReference>
<organism evidence="4 5">
    <name type="scientific">Metschnikowia aff. pulcherrima</name>
    <dbReference type="NCBI Taxonomy" id="2163413"/>
    <lineage>
        <taxon>Eukaryota</taxon>
        <taxon>Fungi</taxon>
        <taxon>Dikarya</taxon>
        <taxon>Ascomycota</taxon>
        <taxon>Saccharomycotina</taxon>
        <taxon>Pichiomycetes</taxon>
        <taxon>Metschnikowiaceae</taxon>
        <taxon>Metschnikowia</taxon>
    </lineage>
</organism>
<proteinExistence type="inferred from homology"/>
<dbReference type="GO" id="GO:0005737">
    <property type="term" value="C:cytoplasm"/>
    <property type="evidence" value="ECO:0007669"/>
    <property type="project" value="UniProtKB-ARBA"/>
</dbReference>
<dbReference type="EMBL" id="CP034456">
    <property type="protein sequence ID" value="QBM85626.1"/>
    <property type="molecule type" value="Genomic_DNA"/>
</dbReference>
<reference evidence="5" key="1">
    <citation type="submission" date="2019-03" db="EMBL/GenBank/DDBJ databases">
        <title>Snf2 controls pulcherriminic acid biosynthesis and connects pigmentation and antifungal activity of the yeast Metschnikowia pulcherrima.</title>
        <authorList>
            <person name="Gore-Lloyd D."/>
            <person name="Sumann I."/>
            <person name="Brachmann A.O."/>
            <person name="Schneeberger K."/>
            <person name="Ortiz-Merino R.A."/>
            <person name="Moreno-Beltran M."/>
            <person name="Schlaefli M."/>
            <person name="Kirner P."/>
            <person name="Santos Kron A."/>
            <person name="Wolfe K.H."/>
            <person name="Piel J."/>
            <person name="Ahrens C.H."/>
            <person name="Henk D."/>
            <person name="Freimoser F.M."/>
        </authorList>
    </citation>
    <scope>NUCLEOTIDE SEQUENCE [LARGE SCALE GENOMIC DNA]</scope>
    <source>
        <strain evidence="5">APC 1.2</strain>
    </source>
</reference>
<dbReference type="Gene3D" id="3.20.20.80">
    <property type="entry name" value="Glycosidases"/>
    <property type="match status" value="1"/>
</dbReference>
<dbReference type="AlphaFoldDB" id="A0A4P6XHV3"/>
<dbReference type="InterPro" id="IPR050386">
    <property type="entry name" value="Glycosyl_hydrolase_5"/>
</dbReference>
<name>A0A4P6XHV3_9ASCO</name>
<keyword evidence="2 4" id="KW-0378">Hydrolase</keyword>
<evidence type="ECO:0000256" key="2">
    <source>
        <dbReference type="ARBA" id="ARBA00022801"/>
    </source>
</evidence>
<dbReference type="SUPFAM" id="SSF51445">
    <property type="entry name" value="(Trans)glycosidases"/>
    <property type="match status" value="1"/>
</dbReference>
<keyword evidence="5" id="KW-1185">Reference proteome</keyword>
<evidence type="ECO:0000256" key="1">
    <source>
        <dbReference type="ARBA" id="ARBA00005641"/>
    </source>
</evidence>
<dbReference type="GO" id="GO:0046557">
    <property type="term" value="F:glucan endo-1,6-beta-glucosidase activity"/>
    <property type="evidence" value="ECO:0007669"/>
    <property type="project" value="TreeGrafter"/>
</dbReference>